<organism evidence="2 3">
    <name type="scientific">Klugiella xanthotipulae</name>
    <dbReference type="NCBI Taxonomy" id="244735"/>
    <lineage>
        <taxon>Bacteria</taxon>
        <taxon>Bacillati</taxon>
        <taxon>Actinomycetota</taxon>
        <taxon>Actinomycetes</taxon>
        <taxon>Micrococcales</taxon>
        <taxon>Microbacteriaceae</taxon>
        <taxon>Klugiella</taxon>
    </lineage>
</organism>
<dbReference type="Proteomes" id="UP000318331">
    <property type="component" value="Unassembled WGS sequence"/>
</dbReference>
<gene>
    <name evidence="2" type="ORF">FB466_0891</name>
</gene>
<keyword evidence="3" id="KW-1185">Reference proteome</keyword>
<proteinExistence type="predicted"/>
<evidence type="ECO:0000313" key="2">
    <source>
        <dbReference type="EMBL" id="TQM66069.1"/>
    </source>
</evidence>
<sequence>MSTASGHRPVTRWSGLPLVATVFTGMNALILTLIAFGNITDWDTNWDFVRNVMGMQYTNFGQDAGIGLDPDVMWHAVALEPLQVIGYIGIIVAETVAAIVLIVATVKWLRAFRGDTFQSARNWSTAGLLLIVVIFGIGFLAVGGEWFQMWRSVSANGMEPALRYLTVASFALVFVNLPSPRWNTAKPGELPS</sequence>
<dbReference type="RefSeq" id="WP_141916131.1">
    <property type="nucleotide sequence ID" value="NZ_BAAAYS010000019.1"/>
</dbReference>
<comment type="caution">
    <text evidence="2">The sequence shown here is derived from an EMBL/GenBank/DDBJ whole genome shotgun (WGS) entry which is preliminary data.</text>
</comment>
<evidence type="ECO:0000313" key="3">
    <source>
        <dbReference type="Proteomes" id="UP000318331"/>
    </source>
</evidence>
<dbReference type="InterPro" id="IPR018681">
    <property type="entry name" value="DUF2165_transmembrane"/>
</dbReference>
<feature type="transmembrane region" description="Helical" evidence="1">
    <location>
        <begin position="84"/>
        <end position="106"/>
    </location>
</feature>
<dbReference type="OrthoDB" id="7618855at2"/>
<keyword evidence="1" id="KW-0472">Membrane</keyword>
<reference evidence="2 3" key="1">
    <citation type="submission" date="2019-06" db="EMBL/GenBank/DDBJ databases">
        <title>Sequencing the genomes of 1000 actinobacteria strains.</title>
        <authorList>
            <person name="Klenk H.-P."/>
        </authorList>
    </citation>
    <scope>NUCLEOTIDE SEQUENCE [LARGE SCALE GENOMIC DNA]</scope>
    <source>
        <strain evidence="2 3">DSM 18031</strain>
    </source>
</reference>
<feature type="transmembrane region" description="Helical" evidence="1">
    <location>
        <begin position="16"/>
        <end position="39"/>
    </location>
</feature>
<name>A0A543I674_9MICO</name>
<dbReference type="AlphaFoldDB" id="A0A543I674"/>
<evidence type="ECO:0000256" key="1">
    <source>
        <dbReference type="SAM" id="Phobius"/>
    </source>
</evidence>
<keyword evidence="1" id="KW-1133">Transmembrane helix</keyword>
<dbReference type="EMBL" id="VFPN01000001">
    <property type="protein sequence ID" value="TQM66069.1"/>
    <property type="molecule type" value="Genomic_DNA"/>
</dbReference>
<keyword evidence="1" id="KW-0812">Transmembrane</keyword>
<feature type="transmembrane region" description="Helical" evidence="1">
    <location>
        <begin position="127"/>
        <end position="149"/>
    </location>
</feature>
<feature type="transmembrane region" description="Helical" evidence="1">
    <location>
        <begin position="161"/>
        <end position="177"/>
    </location>
</feature>
<protein>
    <submittedName>
        <fullName evidence="2">Putative small integral membrane protein</fullName>
    </submittedName>
</protein>
<dbReference type="Pfam" id="PF09933">
    <property type="entry name" value="DUF2165"/>
    <property type="match status" value="1"/>
</dbReference>
<accession>A0A543I674</accession>